<dbReference type="Proteomes" id="UP000184512">
    <property type="component" value="Unassembled WGS sequence"/>
</dbReference>
<accession>A0A1M6ASW2</accession>
<keyword evidence="4" id="KW-1133">Transmembrane helix</keyword>
<name>A0A1M6ASW2_9ACTN</name>
<evidence type="ECO:0000259" key="6">
    <source>
        <dbReference type="Pfam" id="PF19354"/>
    </source>
</evidence>
<evidence type="ECO:0000313" key="7">
    <source>
        <dbReference type="EMBL" id="SHI39521.1"/>
    </source>
</evidence>
<evidence type="ECO:0000313" key="8">
    <source>
        <dbReference type="Proteomes" id="UP000184512"/>
    </source>
</evidence>
<feature type="domain" description="DUF5931" evidence="6">
    <location>
        <begin position="38"/>
        <end position="170"/>
    </location>
</feature>
<dbReference type="PANTHER" id="PTHR24421:SF61">
    <property type="entry name" value="OXYGEN SENSOR HISTIDINE KINASE NREB"/>
    <property type="match status" value="1"/>
</dbReference>
<keyword evidence="2 7" id="KW-0418">Kinase</keyword>
<evidence type="ECO:0000256" key="2">
    <source>
        <dbReference type="ARBA" id="ARBA00022777"/>
    </source>
</evidence>
<evidence type="ECO:0000256" key="3">
    <source>
        <dbReference type="ARBA" id="ARBA00023012"/>
    </source>
</evidence>
<proteinExistence type="predicted"/>
<keyword evidence="1" id="KW-0808">Transferase</keyword>
<dbReference type="InterPro" id="IPR045975">
    <property type="entry name" value="DUF5931"/>
</dbReference>
<evidence type="ECO:0000256" key="1">
    <source>
        <dbReference type="ARBA" id="ARBA00022679"/>
    </source>
</evidence>
<dbReference type="InterPro" id="IPR036890">
    <property type="entry name" value="HATPase_C_sf"/>
</dbReference>
<keyword evidence="3" id="KW-0902">Two-component regulatory system</keyword>
<dbReference type="InterPro" id="IPR003594">
    <property type="entry name" value="HATPase_dom"/>
</dbReference>
<feature type="transmembrane region" description="Helical" evidence="4">
    <location>
        <begin position="81"/>
        <end position="100"/>
    </location>
</feature>
<feature type="domain" description="Histidine kinase/HSP90-like ATPase" evidence="5">
    <location>
        <begin position="287"/>
        <end position="381"/>
    </location>
</feature>
<dbReference type="EMBL" id="FQZG01000005">
    <property type="protein sequence ID" value="SHI39521.1"/>
    <property type="molecule type" value="Genomic_DNA"/>
</dbReference>
<keyword evidence="4" id="KW-0812">Transmembrane</keyword>
<organism evidence="7 8">
    <name type="scientific">Tessaracoccus bendigoensis DSM 12906</name>
    <dbReference type="NCBI Taxonomy" id="1123357"/>
    <lineage>
        <taxon>Bacteria</taxon>
        <taxon>Bacillati</taxon>
        <taxon>Actinomycetota</taxon>
        <taxon>Actinomycetes</taxon>
        <taxon>Propionibacteriales</taxon>
        <taxon>Propionibacteriaceae</taxon>
        <taxon>Tessaracoccus</taxon>
    </lineage>
</organism>
<dbReference type="SUPFAM" id="SSF55874">
    <property type="entry name" value="ATPase domain of HSP90 chaperone/DNA topoisomerase II/histidine kinase"/>
    <property type="match status" value="1"/>
</dbReference>
<dbReference type="Pfam" id="PF02518">
    <property type="entry name" value="HATPase_c"/>
    <property type="match status" value="1"/>
</dbReference>
<keyword evidence="8" id="KW-1185">Reference proteome</keyword>
<feature type="transmembrane region" description="Helical" evidence="4">
    <location>
        <begin position="155"/>
        <end position="173"/>
    </location>
</feature>
<feature type="transmembrane region" description="Helical" evidence="4">
    <location>
        <begin position="120"/>
        <end position="143"/>
    </location>
</feature>
<protein>
    <submittedName>
        <fullName evidence="7">Signal transduction histidine kinase</fullName>
    </submittedName>
</protein>
<dbReference type="RefSeq" id="WP_073185696.1">
    <property type="nucleotide sequence ID" value="NZ_FQZG01000005.1"/>
</dbReference>
<keyword evidence="4" id="KW-0472">Membrane</keyword>
<evidence type="ECO:0000256" key="4">
    <source>
        <dbReference type="SAM" id="Phobius"/>
    </source>
</evidence>
<dbReference type="Gene3D" id="3.30.565.10">
    <property type="entry name" value="Histidine kinase-like ATPase, C-terminal domain"/>
    <property type="match status" value="1"/>
</dbReference>
<feature type="transmembrane region" description="Helical" evidence="4">
    <location>
        <begin position="20"/>
        <end position="45"/>
    </location>
</feature>
<dbReference type="GO" id="GO:0000160">
    <property type="term" value="P:phosphorelay signal transduction system"/>
    <property type="evidence" value="ECO:0007669"/>
    <property type="project" value="UniProtKB-KW"/>
</dbReference>
<dbReference type="PANTHER" id="PTHR24421">
    <property type="entry name" value="NITRATE/NITRITE SENSOR PROTEIN NARX-RELATED"/>
    <property type="match status" value="1"/>
</dbReference>
<feature type="transmembrane region" description="Helical" evidence="4">
    <location>
        <begin position="51"/>
        <end position="69"/>
    </location>
</feature>
<gene>
    <name evidence="7" type="ORF">SAMN02745244_00264</name>
</gene>
<reference evidence="7 8" key="1">
    <citation type="submission" date="2016-11" db="EMBL/GenBank/DDBJ databases">
        <authorList>
            <person name="Jaros S."/>
            <person name="Januszkiewicz K."/>
            <person name="Wedrychowicz H."/>
        </authorList>
    </citation>
    <scope>NUCLEOTIDE SEQUENCE [LARGE SCALE GENOMIC DNA]</scope>
    <source>
        <strain evidence="7 8">DSM 12906</strain>
    </source>
</reference>
<sequence length="392" mass="42361">MHWLRSTLGSRPSGDAFGRVYGVCEVARSLLGLHAIAVNVFIVAPRSTHPGIVWAASAVLAFWQIYVSLQMRKPARRTKPLFMADLAVTVAIILLTVAVVPPGGAPLSLAGYWAGGCGAYAAVFLPYRWGVSFALTTSAALLVAPQHFAMERVGAAFVTILFTVCLTMLVTQFRTALEEQEQVRLRSAALAERERLSRIVHDGALQVLALVEREGPSLGPRGVRLAALARESEAQLRIHLQDREVGDVESTELLNMVSALEKYGSARVTVSTMASHVMASQSLVDEVESTLVEILKNVEKHAGADAQVWILVDQERDDEVILWVRDNGVGMSAAQVQEAADNGRFGIRDSIVGRMNDLGGSAILKSSPGAGAEWELRFPIEAEHQEESDDGA</sequence>
<dbReference type="OrthoDB" id="5181554at2"/>
<dbReference type="GO" id="GO:0016301">
    <property type="term" value="F:kinase activity"/>
    <property type="evidence" value="ECO:0007669"/>
    <property type="project" value="UniProtKB-KW"/>
</dbReference>
<dbReference type="Pfam" id="PF19354">
    <property type="entry name" value="DUF5931"/>
    <property type="match status" value="1"/>
</dbReference>
<evidence type="ECO:0000259" key="5">
    <source>
        <dbReference type="Pfam" id="PF02518"/>
    </source>
</evidence>
<dbReference type="AlphaFoldDB" id="A0A1M6ASW2"/>
<dbReference type="STRING" id="1123357.SAMN02745244_00264"/>
<dbReference type="InterPro" id="IPR050482">
    <property type="entry name" value="Sensor_HK_TwoCompSys"/>
</dbReference>